<protein>
    <submittedName>
        <fullName evidence="2">Uncharacterized protein</fullName>
    </submittedName>
</protein>
<sequence>MTKEFARTERTELQPLGEIDKGWVPQHGFGPTRLSVLLRIMPLSSPANVELVQHSHVTSHKARNDN</sequence>
<evidence type="ECO:0000313" key="1">
    <source>
        <dbReference type="EMBL" id="CAB4275137.1"/>
    </source>
</evidence>
<keyword evidence="4" id="KW-1185">Reference proteome</keyword>
<name>A0A6J5WYS9_PRUAR</name>
<gene>
    <name evidence="1" type="ORF">CURHAP_LOCUS23930</name>
    <name evidence="2" type="ORF">ORAREDHAP_LOCUS23550</name>
</gene>
<dbReference type="EMBL" id="CAEKDK010000003">
    <property type="protein sequence ID" value="CAB4275137.1"/>
    <property type="molecule type" value="Genomic_DNA"/>
</dbReference>
<evidence type="ECO:0000313" key="3">
    <source>
        <dbReference type="Proteomes" id="UP000507222"/>
    </source>
</evidence>
<dbReference type="Proteomes" id="UP000507222">
    <property type="component" value="Unassembled WGS sequence"/>
</dbReference>
<organism evidence="2 4">
    <name type="scientific">Prunus armeniaca</name>
    <name type="common">Apricot</name>
    <name type="synonym">Armeniaca vulgaris</name>
    <dbReference type="NCBI Taxonomy" id="36596"/>
    <lineage>
        <taxon>Eukaryota</taxon>
        <taxon>Viridiplantae</taxon>
        <taxon>Streptophyta</taxon>
        <taxon>Embryophyta</taxon>
        <taxon>Tracheophyta</taxon>
        <taxon>Spermatophyta</taxon>
        <taxon>Magnoliopsida</taxon>
        <taxon>eudicotyledons</taxon>
        <taxon>Gunneridae</taxon>
        <taxon>Pentapetalae</taxon>
        <taxon>rosids</taxon>
        <taxon>fabids</taxon>
        <taxon>Rosales</taxon>
        <taxon>Rosaceae</taxon>
        <taxon>Amygdaloideae</taxon>
        <taxon>Amygdaleae</taxon>
        <taxon>Prunus</taxon>
    </lineage>
</organism>
<reference evidence="2 3" key="2">
    <citation type="submission" date="2020-05" db="EMBL/GenBank/DDBJ databases">
        <authorList>
            <person name="Campoy J."/>
            <person name="Schneeberger K."/>
            <person name="Spophaly S."/>
        </authorList>
    </citation>
    <scope>NUCLEOTIDE SEQUENCE [LARGE SCALE GENOMIC DNA]</scope>
    <source>
        <strain evidence="2">PruArmRojPasFocal</strain>
    </source>
</reference>
<dbReference type="AlphaFoldDB" id="A0A6J5WYS9"/>
<evidence type="ECO:0000313" key="2">
    <source>
        <dbReference type="EMBL" id="CAB4305523.1"/>
    </source>
</evidence>
<accession>A0A6J5WYS9</accession>
<dbReference type="EMBL" id="CAEKKB010000003">
    <property type="protein sequence ID" value="CAB4305523.1"/>
    <property type="molecule type" value="Genomic_DNA"/>
</dbReference>
<reference evidence="4" key="1">
    <citation type="journal article" date="2020" name="Genome Biol.">
        <title>Gamete binning: chromosome-level and haplotype-resolved genome assembly enabled by high-throughput single-cell sequencing of gamete genomes.</title>
        <authorList>
            <person name="Campoy J.A."/>
            <person name="Sun H."/>
            <person name="Goel M."/>
            <person name="Jiao W.-B."/>
            <person name="Folz-Donahue K."/>
            <person name="Wang N."/>
            <person name="Rubio M."/>
            <person name="Liu C."/>
            <person name="Kukat C."/>
            <person name="Ruiz D."/>
            <person name="Huettel B."/>
            <person name="Schneeberger K."/>
        </authorList>
    </citation>
    <scope>NUCLEOTIDE SEQUENCE [LARGE SCALE GENOMIC DNA]</scope>
    <source>
        <strain evidence="4">cv. Rojo Pasion</strain>
    </source>
</reference>
<dbReference type="Proteomes" id="UP000507245">
    <property type="component" value="Unassembled WGS sequence"/>
</dbReference>
<evidence type="ECO:0000313" key="4">
    <source>
        <dbReference type="Proteomes" id="UP000507245"/>
    </source>
</evidence>
<proteinExistence type="predicted"/>